<proteinExistence type="predicted"/>
<keyword evidence="2" id="KW-1185">Reference proteome</keyword>
<evidence type="ECO:0000313" key="2">
    <source>
        <dbReference type="Proteomes" id="UP001162131"/>
    </source>
</evidence>
<comment type="caution">
    <text evidence="1">The sequence shown here is derived from an EMBL/GenBank/DDBJ whole genome shotgun (WGS) entry which is preliminary data.</text>
</comment>
<organism evidence="1 2">
    <name type="scientific">Blepharisma stoltei</name>
    <dbReference type="NCBI Taxonomy" id="1481888"/>
    <lineage>
        <taxon>Eukaryota</taxon>
        <taxon>Sar</taxon>
        <taxon>Alveolata</taxon>
        <taxon>Ciliophora</taxon>
        <taxon>Postciliodesmatophora</taxon>
        <taxon>Heterotrichea</taxon>
        <taxon>Heterotrichida</taxon>
        <taxon>Blepharismidae</taxon>
        <taxon>Blepharisma</taxon>
    </lineage>
</organism>
<gene>
    <name evidence="1" type="ORF">BSTOLATCC_MIC33179</name>
</gene>
<protein>
    <submittedName>
        <fullName evidence="1">Uncharacterized protein</fullName>
    </submittedName>
</protein>
<dbReference type="GO" id="GO:0005730">
    <property type="term" value="C:nucleolus"/>
    <property type="evidence" value="ECO:0007669"/>
    <property type="project" value="TreeGrafter"/>
</dbReference>
<dbReference type="EMBL" id="CAJZBQ010000033">
    <property type="protein sequence ID" value="CAG9323279.1"/>
    <property type="molecule type" value="Genomic_DNA"/>
</dbReference>
<evidence type="ECO:0000313" key="1">
    <source>
        <dbReference type="EMBL" id="CAG9323279.1"/>
    </source>
</evidence>
<sequence>MSAPSGKLRLKKHKKAKLFQKEKARPVISIEPTPAEKAFEEYQKKNRSKRVEERVSKTHKERVEEYNKKLSELTEHFDIPRVGS</sequence>
<dbReference type="AlphaFoldDB" id="A0AAU9JQV0"/>
<dbReference type="Proteomes" id="UP001162131">
    <property type="component" value="Unassembled WGS sequence"/>
</dbReference>
<accession>A0AAU9JQV0</accession>
<reference evidence="1" key="1">
    <citation type="submission" date="2021-09" db="EMBL/GenBank/DDBJ databases">
        <authorList>
            <consortium name="AG Swart"/>
            <person name="Singh M."/>
            <person name="Singh A."/>
            <person name="Seah K."/>
            <person name="Emmerich C."/>
        </authorList>
    </citation>
    <scope>NUCLEOTIDE SEQUENCE</scope>
    <source>
        <strain evidence="1">ATCC30299</strain>
    </source>
</reference>
<name>A0AAU9JQV0_9CILI</name>
<dbReference type="InterPro" id="IPR013865">
    <property type="entry name" value="FAM32A"/>
</dbReference>
<dbReference type="PANTHER" id="PTHR13282:SF6">
    <property type="entry name" value="PROTEIN FAM32A"/>
    <property type="match status" value="1"/>
</dbReference>
<dbReference type="PANTHER" id="PTHR13282">
    <property type="entry name" value="PROTEIN FAM32A"/>
    <property type="match status" value="1"/>
</dbReference>